<dbReference type="InterPro" id="IPR001977">
    <property type="entry name" value="Depp_CoAkinase"/>
</dbReference>
<dbReference type="EMBL" id="CP007711">
    <property type="protein sequence ID" value="AIV03870.1"/>
    <property type="molecule type" value="Genomic_DNA"/>
</dbReference>
<keyword evidence="3" id="KW-0173">Coenzyme A biosynthesis</keyword>
<comment type="pathway">
    <text evidence="3">Cofactor biosynthesis; coenzyme A biosynthesis; CoA from (R)-pantothenate: step 5/5.</text>
</comment>
<dbReference type="KEGG" id="mgj:MGM1_5090"/>
<dbReference type="SUPFAM" id="SSF52540">
    <property type="entry name" value="P-loop containing nucleoside triphosphate hydrolases"/>
    <property type="match status" value="1"/>
</dbReference>
<dbReference type="eggNOG" id="COG0237">
    <property type="taxonomic scope" value="Bacteria"/>
</dbReference>
<dbReference type="InterPro" id="IPR027417">
    <property type="entry name" value="P-loop_NTPase"/>
</dbReference>
<evidence type="ECO:0000313" key="6">
    <source>
        <dbReference type="Proteomes" id="UP000030066"/>
    </source>
</evidence>
<evidence type="ECO:0000313" key="5">
    <source>
        <dbReference type="EMBL" id="AIV03870.1"/>
    </source>
</evidence>
<comment type="subcellular location">
    <subcellularLocation>
        <location evidence="3">Cytoplasm</location>
    </subcellularLocation>
</comment>
<dbReference type="HOGENOM" id="CLU_057180_4_0_14"/>
<keyword evidence="1 3" id="KW-0547">Nucleotide-binding</keyword>
<dbReference type="Gene3D" id="3.40.50.300">
    <property type="entry name" value="P-loop containing nucleotide triphosphate hydrolases"/>
    <property type="match status" value="1"/>
</dbReference>
<dbReference type="Pfam" id="PF01121">
    <property type="entry name" value="CoaE"/>
    <property type="match status" value="1"/>
</dbReference>
<evidence type="ECO:0000256" key="2">
    <source>
        <dbReference type="ARBA" id="ARBA00022840"/>
    </source>
</evidence>
<accession>A0A097STF4</accession>
<dbReference type="EC" id="2.7.1.24" evidence="3 4"/>
<comment type="function">
    <text evidence="3">Catalyzes the phosphorylation of the 3'-hydroxyl group of dephosphocoenzyme A to form coenzyme A.</text>
</comment>
<dbReference type="GO" id="GO:0004140">
    <property type="term" value="F:dephospho-CoA kinase activity"/>
    <property type="evidence" value="ECO:0007669"/>
    <property type="project" value="UniProtKB-UniRule"/>
</dbReference>
<dbReference type="Proteomes" id="UP000030066">
    <property type="component" value="Chromosome"/>
</dbReference>
<dbReference type="GO" id="GO:0005737">
    <property type="term" value="C:cytoplasm"/>
    <property type="evidence" value="ECO:0007669"/>
    <property type="project" value="UniProtKB-SubCell"/>
</dbReference>
<evidence type="ECO:0000256" key="3">
    <source>
        <dbReference type="HAMAP-Rule" id="MF_00376"/>
    </source>
</evidence>
<evidence type="ECO:0000256" key="4">
    <source>
        <dbReference type="NCBIfam" id="TIGR00152"/>
    </source>
</evidence>
<comment type="similarity">
    <text evidence="3">Belongs to the CoaE family.</text>
</comment>
<keyword evidence="3" id="KW-0963">Cytoplasm</keyword>
<gene>
    <name evidence="3 5" type="primary">coaE</name>
    <name evidence="5" type="ORF">MGM1_5090</name>
</gene>
<feature type="binding site" evidence="3">
    <location>
        <begin position="10"/>
        <end position="15"/>
    </location>
    <ligand>
        <name>ATP</name>
        <dbReference type="ChEBI" id="CHEBI:30616"/>
    </ligand>
</feature>
<comment type="catalytic activity">
    <reaction evidence="3">
        <text>3'-dephospho-CoA + ATP = ADP + CoA + H(+)</text>
        <dbReference type="Rhea" id="RHEA:18245"/>
        <dbReference type="ChEBI" id="CHEBI:15378"/>
        <dbReference type="ChEBI" id="CHEBI:30616"/>
        <dbReference type="ChEBI" id="CHEBI:57287"/>
        <dbReference type="ChEBI" id="CHEBI:57328"/>
        <dbReference type="ChEBI" id="CHEBI:456216"/>
        <dbReference type="EC" id="2.7.1.24"/>
    </reaction>
</comment>
<proteinExistence type="inferred from homology"/>
<keyword evidence="3 5" id="KW-0418">Kinase</keyword>
<keyword evidence="3" id="KW-0808">Transferase</keyword>
<keyword evidence="2 3" id="KW-0067">ATP-binding</keyword>
<reference evidence="5 6" key="1">
    <citation type="journal article" date="2014" name="PLoS ONE">
        <title>An emerging Mycoplasma associated with trichomoniasis, vaginal infection and disease.</title>
        <authorList>
            <consortium name="Vaginal Microbiome Consortium"/>
            <person name="Fettweis J.M."/>
            <person name="Serrano M.G."/>
            <person name="Huang B."/>
            <person name="Brooks J.P."/>
            <person name="Glascock A.L."/>
            <person name="Sheth N.U."/>
            <person name="Strauss J.F.III."/>
            <person name="Jefferson K.K."/>
            <person name="Buck G.A."/>
        </authorList>
    </citation>
    <scope>NUCLEOTIDE SEQUENCE [LARGE SCALE GENOMIC DNA]</scope>
    <source>
        <strain evidence="5 6">VCU_M1</strain>
    </source>
</reference>
<dbReference type="PROSITE" id="PS51219">
    <property type="entry name" value="DPCK"/>
    <property type="match status" value="1"/>
</dbReference>
<dbReference type="UniPathway" id="UPA00241">
    <property type="reaction ID" value="UER00356"/>
</dbReference>
<sequence>MLVCLTGKTGSGKSTVLNQINNLGYKTYEMDKYIHSIYQVNQPGYELIKSYFGEIYVNGNEVDRKKLGQLVFNHKEKLIKLNELMLPLIRNEIIRIKNTSNTKEIIFIELAIFLNHEEYFKNLFDQIVLVVGKSEIEEEKIKNLSWFKHKKKVKNPIKSELNCEHETMFNTGSISNLVNKINTLIAKLKTKQ</sequence>
<dbReference type="AlphaFoldDB" id="A0A097STF4"/>
<dbReference type="GO" id="GO:0015937">
    <property type="term" value="P:coenzyme A biosynthetic process"/>
    <property type="evidence" value="ECO:0007669"/>
    <property type="project" value="UniProtKB-UniRule"/>
</dbReference>
<dbReference type="CDD" id="cd02022">
    <property type="entry name" value="DPCK"/>
    <property type="match status" value="1"/>
</dbReference>
<keyword evidence="6" id="KW-1185">Reference proteome</keyword>
<protein>
    <recommendedName>
        <fullName evidence="3 4">Dephospho-CoA kinase</fullName>
        <ecNumber evidence="3 4">2.7.1.24</ecNumber>
    </recommendedName>
    <alternativeName>
        <fullName evidence="3">Dephosphocoenzyme A kinase</fullName>
    </alternativeName>
</protein>
<dbReference type="STRING" id="1318617.MGM1_5090"/>
<dbReference type="GO" id="GO:0005524">
    <property type="term" value="F:ATP binding"/>
    <property type="evidence" value="ECO:0007669"/>
    <property type="project" value="UniProtKB-UniRule"/>
</dbReference>
<name>A0A097STF4_9BACT</name>
<evidence type="ECO:0000256" key="1">
    <source>
        <dbReference type="ARBA" id="ARBA00022741"/>
    </source>
</evidence>
<organism evidence="5 6">
    <name type="scientific">Candidatus Malacoplasma girerdii</name>
    <dbReference type="NCBI Taxonomy" id="1318617"/>
    <lineage>
        <taxon>Bacteria</taxon>
        <taxon>Bacillati</taxon>
        <taxon>Mycoplasmatota</taxon>
        <taxon>Mycoplasmoidales</taxon>
        <taxon>Mycoplasmoidaceae</taxon>
        <taxon>Malacoplasma</taxon>
    </lineage>
</organism>
<dbReference type="HAMAP" id="MF_00376">
    <property type="entry name" value="Dephospho_CoA_kinase"/>
    <property type="match status" value="1"/>
</dbReference>
<dbReference type="NCBIfam" id="TIGR00152">
    <property type="entry name" value="dephospho-CoA kinase"/>
    <property type="match status" value="1"/>
</dbReference>